<protein>
    <submittedName>
        <fullName evidence="3">Uncharacterized protein</fullName>
    </submittedName>
</protein>
<gene>
    <name evidence="3" type="ORF">CK203_092905</name>
</gene>
<accession>A0A438EJK1</accession>
<reference evidence="3 4" key="1">
    <citation type="journal article" date="2018" name="PLoS Genet.">
        <title>Population sequencing reveals clonal diversity and ancestral inbreeding in the grapevine cultivar Chardonnay.</title>
        <authorList>
            <person name="Roach M.J."/>
            <person name="Johnson D.L."/>
            <person name="Bohlmann J."/>
            <person name="van Vuuren H.J."/>
            <person name="Jones S.J."/>
            <person name="Pretorius I.S."/>
            <person name="Schmidt S.A."/>
            <person name="Borneman A.R."/>
        </authorList>
    </citation>
    <scope>NUCLEOTIDE SEQUENCE [LARGE SCALE GENOMIC DNA]</scope>
    <source>
        <strain evidence="4">cv. Chardonnay</strain>
        <tissue evidence="3">Leaf</tissue>
    </source>
</reference>
<evidence type="ECO:0000313" key="3">
    <source>
        <dbReference type="EMBL" id="RVW47870.1"/>
    </source>
</evidence>
<name>A0A438EJK1_VITVI</name>
<sequence>MWKRWLGFWVIAWELFLQDVLAFSLEPLSNQLGFGMWERRDFKNGLLCGKDGTYLSCLREEGAWALEDCPSSIKIGLASDCGDLLVKAIPFGRRQFWGSTRRKKGAPASDSLESTPQGLILLDWNLVCKTMRACMLCPLASGYMHLWDTSYGMGHQYSSQMVTLVPLESHCTGVPSLLYNHSLCGGSNYGITSLVAGGSAVFSISESCHWFTCRRAFWGPPTPTGAIAPASVATIPTSDGASGTASNSIQESAQGKFVNAPPHVLPGPSFSYSGIPHVTTASGTSQQLPSGSVISSNPLASTVVFQTPVPGPSSSSGPSFSYNIAHKGAGFPGSQPFQSSTSIASGPRGPSPNAASFSFNGNPQLVQKDQTLKSSDRIGYKKLSTWTSPPLDLYKLKYDGCAIVGEVRLLRQRRDFLQAKTLDLSNLLVDGDSVVTL</sequence>
<evidence type="ECO:0000256" key="2">
    <source>
        <dbReference type="SAM" id="SignalP"/>
    </source>
</evidence>
<feature type="signal peptide" evidence="2">
    <location>
        <begin position="1"/>
        <end position="22"/>
    </location>
</feature>
<organism evidence="3 4">
    <name type="scientific">Vitis vinifera</name>
    <name type="common">Grape</name>
    <dbReference type="NCBI Taxonomy" id="29760"/>
    <lineage>
        <taxon>Eukaryota</taxon>
        <taxon>Viridiplantae</taxon>
        <taxon>Streptophyta</taxon>
        <taxon>Embryophyta</taxon>
        <taxon>Tracheophyta</taxon>
        <taxon>Spermatophyta</taxon>
        <taxon>Magnoliopsida</taxon>
        <taxon>eudicotyledons</taxon>
        <taxon>Gunneridae</taxon>
        <taxon>Pentapetalae</taxon>
        <taxon>rosids</taxon>
        <taxon>Vitales</taxon>
        <taxon>Vitaceae</taxon>
        <taxon>Viteae</taxon>
        <taxon>Vitis</taxon>
    </lineage>
</organism>
<feature type="region of interest" description="Disordered" evidence="1">
    <location>
        <begin position="334"/>
        <end position="362"/>
    </location>
</feature>
<feature type="chain" id="PRO_5019487451" evidence="2">
    <location>
        <begin position="23"/>
        <end position="437"/>
    </location>
</feature>
<keyword evidence="2" id="KW-0732">Signal</keyword>
<dbReference type="EMBL" id="QGNW01001266">
    <property type="protein sequence ID" value="RVW47870.1"/>
    <property type="molecule type" value="Genomic_DNA"/>
</dbReference>
<proteinExistence type="predicted"/>
<dbReference type="Proteomes" id="UP000288805">
    <property type="component" value="Unassembled WGS sequence"/>
</dbReference>
<dbReference type="AlphaFoldDB" id="A0A438EJK1"/>
<evidence type="ECO:0000313" key="4">
    <source>
        <dbReference type="Proteomes" id="UP000288805"/>
    </source>
</evidence>
<comment type="caution">
    <text evidence="3">The sequence shown here is derived from an EMBL/GenBank/DDBJ whole genome shotgun (WGS) entry which is preliminary data.</text>
</comment>
<feature type="compositionally biased region" description="Polar residues" evidence="1">
    <location>
        <begin position="353"/>
        <end position="362"/>
    </location>
</feature>
<feature type="compositionally biased region" description="Polar residues" evidence="1">
    <location>
        <begin position="335"/>
        <end position="344"/>
    </location>
</feature>
<evidence type="ECO:0000256" key="1">
    <source>
        <dbReference type="SAM" id="MobiDB-lite"/>
    </source>
</evidence>